<organism evidence="2 3">
    <name type="scientific">Shewanella atlantica</name>
    <dbReference type="NCBI Taxonomy" id="271099"/>
    <lineage>
        <taxon>Bacteria</taxon>
        <taxon>Pseudomonadati</taxon>
        <taxon>Pseudomonadota</taxon>
        <taxon>Gammaproteobacteria</taxon>
        <taxon>Alteromonadales</taxon>
        <taxon>Shewanellaceae</taxon>
        <taxon>Shewanella</taxon>
    </lineage>
</organism>
<dbReference type="InterPro" id="IPR002321">
    <property type="entry name" value="Cyt_c_II"/>
</dbReference>
<name>A0A431W8I1_9GAMM</name>
<dbReference type="Proteomes" id="UP000282060">
    <property type="component" value="Unassembled WGS sequence"/>
</dbReference>
<dbReference type="InterPro" id="IPR010980">
    <property type="entry name" value="Cyt_c/b562"/>
</dbReference>
<evidence type="ECO:0000313" key="3">
    <source>
        <dbReference type="Proteomes" id="UP000282060"/>
    </source>
</evidence>
<dbReference type="GO" id="GO:0005506">
    <property type="term" value="F:iron ion binding"/>
    <property type="evidence" value="ECO:0007669"/>
    <property type="project" value="InterPro"/>
</dbReference>
<keyword evidence="3" id="KW-1185">Reference proteome</keyword>
<dbReference type="GO" id="GO:0009055">
    <property type="term" value="F:electron transfer activity"/>
    <property type="evidence" value="ECO:0007669"/>
    <property type="project" value="InterPro"/>
</dbReference>
<accession>A0A431W8I1</accession>
<evidence type="ECO:0000313" key="2">
    <source>
        <dbReference type="EMBL" id="RTR31781.1"/>
    </source>
</evidence>
<feature type="signal peptide" evidence="1">
    <location>
        <begin position="1"/>
        <end position="21"/>
    </location>
</feature>
<reference evidence="2 3" key="1">
    <citation type="submission" date="2018-12" db="EMBL/GenBank/DDBJ databases">
        <authorList>
            <person name="Yu L."/>
        </authorList>
    </citation>
    <scope>NUCLEOTIDE SEQUENCE [LARGE SCALE GENOMIC DNA]</scope>
    <source>
        <strain evidence="2 3">HAW-EB5</strain>
    </source>
</reference>
<dbReference type="Pfam" id="PF01322">
    <property type="entry name" value="Cytochrom_C_2"/>
    <property type="match status" value="1"/>
</dbReference>
<dbReference type="PROSITE" id="PS51009">
    <property type="entry name" value="CYTCII"/>
    <property type="match status" value="1"/>
</dbReference>
<dbReference type="GO" id="GO:0020037">
    <property type="term" value="F:heme binding"/>
    <property type="evidence" value="ECO:0007669"/>
    <property type="project" value="InterPro"/>
</dbReference>
<dbReference type="RefSeq" id="WP_126506327.1">
    <property type="nucleotide sequence ID" value="NZ_RXNV01000005.1"/>
</dbReference>
<evidence type="ECO:0000256" key="1">
    <source>
        <dbReference type="SAM" id="SignalP"/>
    </source>
</evidence>
<dbReference type="OrthoDB" id="5520910at2"/>
<feature type="chain" id="PRO_5019433909" evidence="1">
    <location>
        <begin position="22"/>
        <end position="169"/>
    </location>
</feature>
<dbReference type="GO" id="GO:0022900">
    <property type="term" value="P:electron transport chain"/>
    <property type="evidence" value="ECO:0007669"/>
    <property type="project" value="InterPro"/>
</dbReference>
<protein>
    <submittedName>
        <fullName evidence="2">Cytochrome c</fullName>
    </submittedName>
</protein>
<keyword evidence="1" id="KW-0732">Signal</keyword>
<comment type="caution">
    <text evidence="2">The sequence shown here is derived from an EMBL/GenBank/DDBJ whole genome shotgun (WGS) entry which is preliminary data.</text>
</comment>
<dbReference type="SUPFAM" id="SSF47175">
    <property type="entry name" value="Cytochromes"/>
    <property type="match status" value="1"/>
</dbReference>
<dbReference type="AlphaFoldDB" id="A0A431W8I1"/>
<dbReference type="EMBL" id="RXNV01000005">
    <property type="protein sequence ID" value="RTR31781.1"/>
    <property type="molecule type" value="Genomic_DNA"/>
</dbReference>
<gene>
    <name evidence="2" type="ORF">EKG39_13805</name>
</gene>
<sequence length="169" mass="18139">MQKTVLSIALLASLFGVAAEANSMPDPYAEPAAAIQARQGVHRLMGATLMDAGAIATGKKPWNGFTMLNRVDSLAGLSIIYNDFFFVPDSFAVSKASDDLLERKEEFQSRSKALKNATLGLRLAVRNHDGHSSMKAVVTTIQACNACHQSFMKPDARLILPLPDAPAGH</sequence>
<dbReference type="Gene3D" id="1.20.120.10">
    <property type="entry name" value="Cytochrome c/b562"/>
    <property type="match status" value="1"/>
</dbReference>
<proteinExistence type="predicted"/>